<dbReference type="AlphaFoldDB" id="A0A2H3KLG3"/>
<dbReference type="RefSeq" id="WP_097553433.1">
    <property type="nucleotide sequence ID" value="NZ_PCMW01000014.1"/>
</dbReference>
<sequence>MKNALNDNHRKPIGFKVTDNKLAVIEPNEEFVNFSLTNDVSFEQMMKLKGLEQAILLIKQYFNGHKPLVDNRDEYFFKQLVEIRNRFYNPLL</sequence>
<dbReference type="EMBL" id="PCMW01000014">
    <property type="protein sequence ID" value="PDS26488.1"/>
    <property type="molecule type" value="Genomic_DNA"/>
</dbReference>
<protein>
    <submittedName>
        <fullName evidence="1">Uncharacterized protein</fullName>
    </submittedName>
</protein>
<name>A0A2H3KLG3_9FLAO</name>
<accession>A0A2H3KLG3</accession>
<organism evidence="1 2">
    <name type="scientific">Flavobacterium branchiophilum</name>
    <dbReference type="NCBI Taxonomy" id="55197"/>
    <lineage>
        <taxon>Bacteria</taxon>
        <taxon>Pseudomonadati</taxon>
        <taxon>Bacteroidota</taxon>
        <taxon>Flavobacteriia</taxon>
        <taxon>Flavobacteriales</taxon>
        <taxon>Flavobacteriaceae</taxon>
        <taxon>Flavobacterium</taxon>
    </lineage>
</organism>
<proteinExistence type="predicted"/>
<gene>
    <name evidence="1" type="ORF">B0A77_02410</name>
</gene>
<reference evidence="1 2" key="1">
    <citation type="submission" date="2017-09" db="EMBL/GenBank/DDBJ databases">
        <title>Whole genomes of Flavobacteriaceae.</title>
        <authorList>
            <person name="Stine C."/>
            <person name="Li C."/>
            <person name="Tadesse D."/>
        </authorList>
    </citation>
    <scope>NUCLEOTIDE SEQUENCE [LARGE SCALE GENOMIC DNA]</scope>
    <source>
        <strain evidence="1 2">ATCC 35036</strain>
    </source>
</reference>
<comment type="caution">
    <text evidence="1">The sequence shown here is derived from an EMBL/GenBank/DDBJ whole genome shotgun (WGS) entry which is preliminary data.</text>
</comment>
<evidence type="ECO:0000313" key="2">
    <source>
        <dbReference type="Proteomes" id="UP000220828"/>
    </source>
</evidence>
<evidence type="ECO:0000313" key="1">
    <source>
        <dbReference type="EMBL" id="PDS26488.1"/>
    </source>
</evidence>
<dbReference type="Proteomes" id="UP000220828">
    <property type="component" value="Unassembled WGS sequence"/>
</dbReference>